<evidence type="ECO:0000313" key="1">
    <source>
        <dbReference type="EMBL" id="NYI47029.1"/>
    </source>
</evidence>
<evidence type="ECO:0000313" key="2">
    <source>
        <dbReference type="Proteomes" id="UP000562045"/>
    </source>
</evidence>
<organism evidence="1 2">
    <name type="scientific">Nocardioides aromaticivorans</name>
    <dbReference type="NCBI Taxonomy" id="200618"/>
    <lineage>
        <taxon>Bacteria</taxon>
        <taxon>Bacillati</taxon>
        <taxon>Actinomycetota</taxon>
        <taxon>Actinomycetes</taxon>
        <taxon>Propionibacteriales</taxon>
        <taxon>Nocardioidaceae</taxon>
        <taxon>Nocardioides</taxon>
    </lineage>
</organism>
<dbReference type="EMBL" id="JACBZM010000001">
    <property type="protein sequence ID" value="NYI47029.1"/>
    <property type="molecule type" value="Genomic_DNA"/>
</dbReference>
<reference evidence="1 2" key="1">
    <citation type="submission" date="2020-07" db="EMBL/GenBank/DDBJ databases">
        <title>Sequencing the genomes of 1000 actinobacteria strains.</title>
        <authorList>
            <person name="Klenk H.-P."/>
        </authorList>
    </citation>
    <scope>NUCLEOTIDE SEQUENCE [LARGE SCALE GENOMIC DNA]</scope>
    <source>
        <strain evidence="1 2">DSM 15131</strain>
    </source>
</reference>
<dbReference type="Proteomes" id="UP000562045">
    <property type="component" value="Unassembled WGS sequence"/>
</dbReference>
<dbReference type="RefSeq" id="WP_179650935.1">
    <property type="nucleotide sequence ID" value="NZ_JACBZM010000001.1"/>
</dbReference>
<protein>
    <submittedName>
        <fullName evidence="1">Uncharacterized protein</fullName>
    </submittedName>
</protein>
<proteinExistence type="predicted"/>
<gene>
    <name evidence="1" type="ORF">BJ993_004109</name>
</gene>
<name>A0A7Y9ZKB5_9ACTN</name>
<accession>A0A7Y9ZKB5</accession>
<comment type="caution">
    <text evidence="1">The sequence shown here is derived from an EMBL/GenBank/DDBJ whole genome shotgun (WGS) entry which is preliminary data.</text>
</comment>
<dbReference type="AlphaFoldDB" id="A0A7Y9ZKB5"/>
<sequence>MPNLQVTDEQAWLAALGVMPQVEESSGDDFVQELIVPIADSEELRITWDLTDDSVRIRHQRGGSIVSDLFREMATLLTVLRQDAVREVVVEYGSTGWAGRTRVQVLPEVRIHDEVLRS</sequence>